<accession>A0A9W4UNA5</accession>
<gene>
    <name evidence="1" type="ORF">PDIGIT_LOCUS12267</name>
</gene>
<name>A0A9W4UNA5_9PLEO</name>
<comment type="caution">
    <text evidence="1">The sequence shown here is derived from an EMBL/GenBank/DDBJ whole genome shotgun (WGS) entry which is preliminary data.</text>
</comment>
<protein>
    <submittedName>
        <fullName evidence="1">Uncharacterized protein</fullName>
    </submittedName>
</protein>
<keyword evidence="2" id="KW-1185">Reference proteome</keyword>
<sequence>MAVVSYGPAVSSPTPVLASMQYLLATTSCFTMEVLLWYHLTTSRNPLHTPCPRYLSLLAYLIESTMLLCRERGDDPLDYTMWGREIFEHKLQRLLHKAPAVQYTGQKKYHYRPALKPSIRRRGDLFQNSELLWVAVTGRIFLLKVL</sequence>
<reference evidence="1" key="1">
    <citation type="submission" date="2023-01" db="EMBL/GenBank/DDBJ databases">
        <authorList>
            <person name="Van Ghelder C."/>
            <person name="Rancurel C."/>
        </authorList>
    </citation>
    <scope>NUCLEOTIDE SEQUENCE</scope>
    <source>
        <strain evidence="1">CNCM I-4278</strain>
    </source>
</reference>
<evidence type="ECO:0000313" key="2">
    <source>
        <dbReference type="Proteomes" id="UP001152607"/>
    </source>
</evidence>
<organism evidence="1 2">
    <name type="scientific">Periconia digitata</name>
    <dbReference type="NCBI Taxonomy" id="1303443"/>
    <lineage>
        <taxon>Eukaryota</taxon>
        <taxon>Fungi</taxon>
        <taxon>Dikarya</taxon>
        <taxon>Ascomycota</taxon>
        <taxon>Pezizomycotina</taxon>
        <taxon>Dothideomycetes</taxon>
        <taxon>Pleosporomycetidae</taxon>
        <taxon>Pleosporales</taxon>
        <taxon>Massarineae</taxon>
        <taxon>Periconiaceae</taxon>
        <taxon>Periconia</taxon>
    </lineage>
</organism>
<evidence type="ECO:0000313" key="1">
    <source>
        <dbReference type="EMBL" id="CAI6339120.1"/>
    </source>
</evidence>
<dbReference type="AlphaFoldDB" id="A0A9W4UNA5"/>
<dbReference type="EMBL" id="CAOQHR010000009">
    <property type="protein sequence ID" value="CAI6339120.1"/>
    <property type="molecule type" value="Genomic_DNA"/>
</dbReference>
<dbReference type="Proteomes" id="UP001152607">
    <property type="component" value="Unassembled WGS sequence"/>
</dbReference>
<proteinExistence type="predicted"/>